<organism evidence="7 8">
    <name type="scientific">Setaria italica</name>
    <name type="common">Foxtail millet</name>
    <name type="synonym">Panicum italicum</name>
    <dbReference type="NCBI Taxonomy" id="4555"/>
    <lineage>
        <taxon>Eukaryota</taxon>
        <taxon>Viridiplantae</taxon>
        <taxon>Streptophyta</taxon>
        <taxon>Embryophyta</taxon>
        <taxon>Tracheophyta</taxon>
        <taxon>Spermatophyta</taxon>
        <taxon>Magnoliopsida</taxon>
        <taxon>Liliopsida</taxon>
        <taxon>Poales</taxon>
        <taxon>Poaceae</taxon>
        <taxon>PACMAD clade</taxon>
        <taxon>Panicoideae</taxon>
        <taxon>Panicodae</taxon>
        <taxon>Paniceae</taxon>
        <taxon>Cenchrinae</taxon>
        <taxon>Setaria</taxon>
    </lineage>
</organism>
<evidence type="ECO:0000313" key="8">
    <source>
        <dbReference type="Proteomes" id="UP000004995"/>
    </source>
</evidence>
<dbReference type="CDD" id="cd10017">
    <property type="entry name" value="B3_DNA"/>
    <property type="match status" value="1"/>
</dbReference>
<dbReference type="EMBL" id="AGNK02004253">
    <property type="status" value="NOT_ANNOTATED_CDS"/>
    <property type="molecule type" value="Genomic_DNA"/>
</dbReference>
<keyword evidence="3" id="KW-0238">DNA-binding</keyword>
<dbReference type="Gramene" id="KQK96760">
    <property type="protein sequence ID" value="KQK96760"/>
    <property type="gene ID" value="SETIT_012066mg"/>
</dbReference>
<dbReference type="HOGENOM" id="CLU_913959_0_0_1"/>
<accession>K3YCW5</accession>
<keyword evidence="8" id="KW-1185">Reference proteome</keyword>
<dbReference type="eggNOG" id="ENOG502SK57">
    <property type="taxonomic scope" value="Eukaryota"/>
</dbReference>
<evidence type="ECO:0000313" key="7">
    <source>
        <dbReference type="EnsemblPlants" id="KQK96760"/>
    </source>
</evidence>
<dbReference type="InParanoid" id="K3YCW5"/>
<evidence type="ECO:0000256" key="5">
    <source>
        <dbReference type="ARBA" id="ARBA00023242"/>
    </source>
</evidence>
<keyword evidence="4" id="KW-0804">Transcription</keyword>
<feature type="domain" description="TF-B3" evidence="6">
    <location>
        <begin position="1"/>
        <end position="66"/>
    </location>
</feature>
<dbReference type="Pfam" id="PF02362">
    <property type="entry name" value="B3"/>
    <property type="match status" value="2"/>
</dbReference>
<evidence type="ECO:0000256" key="1">
    <source>
        <dbReference type="ARBA" id="ARBA00004123"/>
    </source>
</evidence>
<dbReference type="InterPro" id="IPR039218">
    <property type="entry name" value="REM_fam"/>
</dbReference>
<proteinExistence type="predicted"/>
<dbReference type="AlphaFoldDB" id="K3YCW5"/>
<evidence type="ECO:0000256" key="3">
    <source>
        <dbReference type="ARBA" id="ARBA00023125"/>
    </source>
</evidence>
<dbReference type="Proteomes" id="UP000004995">
    <property type="component" value="Unassembled WGS sequence"/>
</dbReference>
<dbReference type="SMART" id="SM01019">
    <property type="entry name" value="B3"/>
    <property type="match status" value="1"/>
</dbReference>
<name>K3YCW5_SETIT</name>
<dbReference type="PANTHER" id="PTHR31674">
    <property type="entry name" value="B3 DOMAIN-CONTAINING PROTEIN REM-LIKE 3-RELATED"/>
    <property type="match status" value="1"/>
</dbReference>
<dbReference type="STRING" id="4555.K3YCW5"/>
<dbReference type="SUPFAM" id="SSF101936">
    <property type="entry name" value="DNA-binding pseudobarrel domain"/>
    <property type="match status" value="2"/>
</dbReference>
<comment type="subcellular location">
    <subcellularLocation>
        <location evidence="1">Nucleus</location>
    </subcellularLocation>
</comment>
<dbReference type="PROSITE" id="PS50863">
    <property type="entry name" value="B3"/>
    <property type="match status" value="2"/>
</dbReference>
<dbReference type="OMA" id="WIRKRIN"/>
<dbReference type="InterPro" id="IPR003340">
    <property type="entry name" value="B3_DNA-bd"/>
</dbReference>
<sequence length="305" mass="35299">PEESSGCCFWSHGKIWKIELEINQSDVFFAGGWSQFMVFHGITAANSLLFRYEGNMMFTVKVFEPNGCQRDSKHKQIGIQQRSTLPNFEKQQEAPSSIKNCKSKSDWPSDERQKIPKGSIQSKLVYEIGPPSWIKKVIDTNTLENHISLSTAFCDAIGLWGHFTIMLKISINSTQSWKVHGASYKNSSYTLVLGWKRFFQENNLKEGDICTFNIIKTTLWHVVITRFRENMNQFCYQETPEREKDWSCSDGQIRPKYSVTYLKQTKTKCVFEIGPPAWIRKEINAITIEKHLVSISIDMSKLEIW</sequence>
<dbReference type="PANTHER" id="PTHR31674:SF86">
    <property type="entry name" value="B3 DOMAIN-CONTAINING PROTEIN OS04G0347400-RELATED"/>
    <property type="match status" value="1"/>
</dbReference>
<reference evidence="7" key="2">
    <citation type="submission" date="2018-08" db="UniProtKB">
        <authorList>
            <consortium name="EnsemblPlants"/>
        </authorList>
    </citation>
    <scope>IDENTIFICATION</scope>
    <source>
        <strain evidence="7">Yugu1</strain>
    </source>
</reference>
<dbReference type="Gene3D" id="2.40.330.10">
    <property type="entry name" value="DNA-binding pseudobarrel domain"/>
    <property type="match status" value="2"/>
</dbReference>
<dbReference type="EnsemblPlants" id="KQK96760">
    <property type="protein sequence ID" value="KQK96760"/>
    <property type="gene ID" value="SETIT_012066mg"/>
</dbReference>
<dbReference type="GO" id="GO:0005634">
    <property type="term" value="C:nucleus"/>
    <property type="evidence" value="ECO:0007669"/>
    <property type="project" value="UniProtKB-SubCell"/>
</dbReference>
<dbReference type="GO" id="GO:0003677">
    <property type="term" value="F:DNA binding"/>
    <property type="evidence" value="ECO:0007669"/>
    <property type="project" value="UniProtKB-KW"/>
</dbReference>
<evidence type="ECO:0000256" key="2">
    <source>
        <dbReference type="ARBA" id="ARBA00023015"/>
    </source>
</evidence>
<keyword evidence="5" id="KW-0539">Nucleus</keyword>
<dbReference type="InterPro" id="IPR015300">
    <property type="entry name" value="DNA-bd_pseudobarrel_sf"/>
</dbReference>
<keyword evidence="2" id="KW-0805">Transcription regulation</keyword>
<evidence type="ECO:0000256" key="4">
    <source>
        <dbReference type="ARBA" id="ARBA00023163"/>
    </source>
</evidence>
<evidence type="ECO:0000259" key="6">
    <source>
        <dbReference type="PROSITE" id="PS50863"/>
    </source>
</evidence>
<protein>
    <recommendedName>
        <fullName evidence="6">TF-B3 domain-containing protein</fullName>
    </recommendedName>
</protein>
<reference evidence="8" key="1">
    <citation type="journal article" date="2012" name="Nat. Biotechnol.">
        <title>Reference genome sequence of the model plant Setaria.</title>
        <authorList>
            <person name="Bennetzen J.L."/>
            <person name="Schmutz J."/>
            <person name="Wang H."/>
            <person name="Percifield R."/>
            <person name="Hawkins J."/>
            <person name="Pontaroli A.C."/>
            <person name="Estep M."/>
            <person name="Feng L."/>
            <person name="Vaughn J.N."/>
            <person name="Grimwood J."/>
            <person name="Jenkins J."/>
            <person name="Barry K."/>
            <person name="Lindquist E."/>
            <person name="Hellsten U."/>
            <person name="Deshpande S."/>
            <person name="Wang X."/>
            <person name="Wu X."/>
            <person name="Mitros T."/>
            <person name="Triplett J."/>
            <person name="Yang X."/>
            <person name="Ye C.Y."/>
            <person name="Mauro-Herrera M."/>
            <person name="Wang L."/>
            <person name="Li P."/>
            <person name="Sharma M."/>
            <person name="Sharma R."/>
            <person name="Ronald P.C."/>
            <person name="Panaud O."/>
            <person name="Kellogg E.A."/>
            <person name="Brutnell T.P."/>
            <person name="Doust A.N."/>
            <person name="Tuskan G.A."/>
            <person name="Rokhsar D."/>
            <person name="Devos K.M."/>
        </authorList>
    </citation>
    <scope>NUCLEOTIDE SEQUENCE [LARGE SCALE GENOMIC DNA]</scope>
    <source>
        <strain evidence="8">cv. Yugu1</strain>
    </source>
</reference>
<feature type="domain" description="TF-B3" evidence="6">
    <location>
        <begin position="164"/>
        <end position="228"/>
    </location>
</feature>